<evidence type="ECO:0000313" key="3">
    <source>
        <dbReference type="Proteomes" id="UP000001025"/>
    </source>
</evidence>
<feature type="region of interest" description="Disordered" evidence="1">
    <location>
        <begin position="61"/>
        <end position="102"/>
    </location>
</feature>
<dbReference type="STRING" id="243090.RB8681"/>
<proteinExistence type="predicted"/>
<organism evidence="2 3">
    <name type="scientific">Rhodopirellula baltica (strain DSM 10527 / NCIMB 13988 / SH1)</name>
    <dbReference type="NCBI Taxonomy" id="243090"/>
    <lineage>
        <taxon>Bacteria</taxon>
        <taxon>Pseudomonadati</taxon>
        <taxon>Planctomycetota</taxon>
        <taxon>Planctomycetia</taxon>
        <taxon>Pirellulales</taxon>
        <taxon>Pirellulaceae</taxon>
        <taxon>Rhodopirellula</taxon>
    </lineage>
</organism>
<dbReference type="KEGG" id="rba:RB8681"/>
<keyword evidence="3" id="KW-1185">Reference proteome</keyword>
<dbReference type="OrthoDB" id="276662at2"/>
<dbReference type="eggNOG" id="ENOG5033EAW">
    <property type="taxonomic scope" value="Bacteria"/>
</dbReference>
<reference evidence="2 3" key="1">
    <citation type="journal article" date="2003" name="Proc. Natl. Acad. Sci. U.S.A.">
        <title>Complete genome sequence of the marine planctomycete Pirellula sp. strain 1.</title>
        <authorList>
            <person name="Gloeckner F.O."/>
            <person name="Kube M."/>
            <person name="Bauer M."/>
            <person name="Teeling H."/>
            <person name="Lombardot T."/>
            <person name="Ludwig W."/>
            <person name="Gade D."/>
            <person name="Beck A."/>
            <person name="Borzym K."/>
            <person name="Heitmann K."/>
            <person name="Rabus R."/>
            <person name="Schlesner H."/>
            <person name="Amann R."/>
            <person name="Reinhardt R."/>
        </authorList>
    </citation>
    <scope>NUCLEOTIDE SEQUENCE [LARGE SCALE GENOMIC DNA]</scope>
    <source>
        <strain evidence="3">DSM 10527 / NCIMB 13988 / SH1</strain>
    </source>
</reference>
<dbReference type="PATRIC" id="fig|243090.15.peg.4168"/>
<dbReference type="EMBL" id="BX294148">
    <property type="protein sequence ID" value="CAD75864.1"/>
    <property type="molecule type" value="Genomic_DNA"/>
</dbReference>
<evidence type="ECO:0000256" key="1">
    <source>
        <dbReference type="SAM" id="MobiDB-lite"/>
    </source>
</evidence>
<dbReference type="Proteomes" id="UP000001025">
    <property type="component" value="Chromosome"/>
</dbReference>
<feature type="region of interest" description="Disordered" evidence="1">
    <location>
        <begin position="1"/>
        <end position="22"/>
    </location>
</feature>
<dbReference type="AlphaFoldDB" id="Q7UMQ2"/>
<dbReference type="InParanoid" id="Q7UMQ2"/>
<protein>
    <submittedName>
        <fullName evidence="2">Uncharacterized protein</fullName>
    </submittedName>
</protein>
<gene>
    <name evidence="2" type="ordered locus">RB8681</name>
</gene>
<evidence type="ECO:0000313" key="2">
    <source>
        <dbReference type="EMBL" id="CAD75864.1"/>
    </source>
</evidence>
<dbReference type="HOGENOM" id="CLU_1757379_0_0_0"/>
<accession>Q7UMQ2</accession>
<sequence>MSRTRPMSWVSPLLSPSQPPRTPLMAKFYVQSGTFRSVVAADSARKAALWAVHQVMQQVMPTDEDDDSLSASATNENSPTITNRPPSGDASGQRPGSTPVAVLDGRVRISERGYDRNDCAEMPTMEVVAEWNQMVLTLDRLQQMMRHG</sequence>
<feature type="compositionally biased region" description="Polar residues" evidence="1">
    <location>
        <begin position="69"/>
        <end position="85"/>
    </location>
</feature>
<dbReference type="EnsemblBacteria" id="CAD75864">
    <property type="protein sequence ID" value="CAD75864"/>
    <property type="gene ID" value="RB8681"/>
</dbReference>
<name>Q7UMQ2_RHOBA</name>